<gene>
    <name evidence="2" type="ORF">Z520_07121</name>
</gene>
<organism evidence="2 3">
    <name type="scientific">Fonsecaea multimorphosa CBS 102226</name>
    <dbReference type="NCBI Taxonomy" id="1442371"/>
    <lineage>
        <taxon>Eukaryota</taxon>
        <taxon>Fungi</taxon>
        <taxon>Dikarya</taxon>
        <taxon>Ascomycota</taxon>
        <taxon>Pezizomycotina</taxon>
        <taxon>Eurotiomycetes</taxon>
        <taxon>Chaetothyriomycetidae</taxon>
        <taxon>Chaetothyriales</taxon>
        <taxon>Herpotrichiellaceae</taxon>
        <taxon>Fonsecaea</taxon>
    </lineage>
</organism>
<name>A0A0D2JU34_9EURO</name>
<dbReference type="OrthoDB" id="10375194at2759"/>
<evidence type="ECO:0000313" key="2">
    <source>
        <dbReference type="EMBL" id="KIX97007.1"/>
    </source>
</evidence>
<keyword evidence="3" id="KW-1185">Reference proteome</keyword>
<reference evidence="2 3" key="1">
    <citation type="submission" date="2015-01" db="EMBL/GenBank/DDBJ databases">
        <title>The Genome Sequence of Fonsecaea multimorphosa CBS 102226.</title>
        <authorList>
            <consortium name="The Broad Institute Genomics Platform"/>
            <person name="Cuomo C."/>
            <person name="de Hoog S."/>
            <person name="Gorbushina A."/>
            <person name="Stielow B."/>
            <person name="Teixiera M."/>
            <person name="Abouelleil A."/>
            <person name="Chapman S.B."/>
            <person name="Priest M."/>
            <person name="Young S.K."/>
            <person name="Wortman J."/>
            <person name="Nusbaum C."/>
            <person name="Birren B."/>
        </authorList>
    </citation>
    <scope>NUCLEOTIDE SEQUENCE [LARGE SCALE GENOMIC DNA]</scope>
    <source>
        <strain evidence="2 3">CBS 102226</strain>
    </source>
</reference>
<proteinExistence type="predicted"/>
<feature type="region of interest" description="Disordered" evidence="1">
    <location>
        <begin position="21"/>
        <end position="59"/>
    </location>
</feature>
<accession>A0A0D2JU34</accession>
<feature type="compositionally biased region" description="Polar residues" evidence="1">
    <location>
        <begin position="21"/>
        <end position="45"/>
    </location>
</feature>
<dbReference type="RefSeq" id="XP_016631130.1">
    <property type="nucleotide sequence ID" value="XM_016777620.1"/>
</dbReference>
<protein>
    <submittedName>
        <fullName evidence="2">Uncharacterized protein</fullName>
    </submittedName>
</protein>
<dbReference type="GeneID" id="27712867"/>
<dbReference type="Proteomes" id="UP000053411">
    <property type="component" value="Unassembled WGS sequence"/>
</dbReference>
<evidence type="ECO:0000256" key="1">
    <source>
        <dbReference type="SAM" id="MobiDB-lite"/>
    </source>
</evidence>
<evidence type="ECO:0000313" key="3">
    <source>
        <dbReference type="Proteomes" id="UP000053411"/>
    </source>
</evidence>
<dbReference type="AlphaFoldDB" id="A0A0D2JU34"/>
<dbReference type="VEuPathDB" id="FungiDB:Z520_07121"/>
<sequence length="59" mass="6642">MYSSIILQTVHRVDSMARKLMSSSELDPSSYNATQEGKSVVTGTLTRARDHPDFEERVL</sequence>
<dbReference type="EMBL" id="KN848075">
    <property type="protein sequence ID" value="KIX97007.1"/>
    <property type="molecule type" value="Genomic_DNA"/>
</dbReference>
<feature type="compositionally biased region" description="Basic and acidic residues" evidence="1">
    <location>
        <begin position="47"/>
        <end position="59"/>
    </location>
</feature>